<name>A0A8J7DLR0_9CYAN</name>
<dbReference type="RefSeq" id="WP_193906294.1">
    <property type="nucleotide sequence ID" value="NZ_JADEXG010000017.1"/>
</dbReference>
<protein>
    <submittedName>
        <fullName evidence="1">Uncharacterized protein</fullName>
    </submittedName>
</protein>
<dbReference type="Proteomes" id="UP000636505">
    <property type="component" value="Unassembled WGS sequence"/>
</dbReference>
<dbReference type="AlphaFoldDB" id="A0A8J7DLR0"/>
<gene>
    <name evidence="1" type="ORF">IQ241_09245</name>
</gene>
<accession>A0A8J7DLR0</accession>
<organism evidence="1 2">
    <name type="scientific">Vasconcelosia minhoensis LEGE 07310</name>
    <dbReference type="NCBI Taxonomy" id="915328"/>
    <lineage>
        <taxon>Bacteria</taxon>
        <taxon>Bacillati</taxon>
        <taxon>Cyanobacteriota</taxon>
        <taxon>Cyanophyceae</taxon>
        <taxon>Nodosilineales</taxon>
        <taxon>Cymatolegaceae</taxon>
        <taxon>Vasconcelosia</taxon>
        <taxon>Vasconcelosia minhoensis</taxon>
    </lineage>
</organism>
<evidence type="ECO:0000313" key="1">
    <source>
        <dbReference type="EMBL" id="MBE9077481.1"/>
    </source>
</evidence>
<evidence type="ECO:0000313" key="2">
    <source>
        <dbReference type="Proteomes" id="UP000636505"/>
    </source>
</evidence>
<dbReference type="EMBL" id="JADEXG010000017">
    <property type="protein sequence ID" value="MBE9077481.1"/>
    <property type="molecule type" value="Genomic_DNA"/>
</dbReference>
<proteinExistence type="predicted"/>
<reference evidence="1" key="1">
    <citation type="submission" date="2020-10" db="EMBL/GenBank/DDBJ databases">
        <authorList>
            <person name="Castelo-Branco R."/>
            <person name="Eusebio N."/>
            <person name="Adriana R."/>
            <person name="Vieira A."/>
            <person name="Brugerolle De Fraissinette N."/>
            <person name="Rezende De Castro R."/>
            <person name="Schneider M.P."/>
            <person name="Vasconcelos V."/>
            <person name="Leao P.N."/>
        </authorList>
    </citation>
    <scope>NUCLEOTIDE SEQUENCE</scope>
    <source>
        <strain evidence="1">LEGE 07310</strain>
    </source>
</reference>
<sequence length="199" mass="21397">MTGLLGGAFQPLAGIAQTSLPSCPPPATAEYLLLIRGEDAADRDRIVSVLPQENPVLICEYAGEVIVRAGGFTQLETANAWATYMDDIEGYEAFVSVEPGQAEPIAYQPQPLRSGYAVLVDYDHSLATVAAVERLIDQPVGLAAYQQRPYLLIEHTEDAVTAVEQLEQLSQANFIAVLVDGEQVVRLTEAIAAIATEPE</sequence>
<keyword evidence="2" id="KW-1185">Reference proteome</keyword>
<comment type="caution">
    <text evidence="1">The sequence shown here is derived from an EMBL/GenBank/DDBJ whole genome shotgun (WGS) entry which is preliminary data.</text>
</comment>